<evidence type="ECO:0000256" key="2">
    <source>
        <dbReference type="ARBA" id="ARBA00022598"/>
    </source>
</evidence>
<evidence type="ECO:0000259" key="13">
    <source>
        <dbReference type="Pfam" id="PF02875"/>
    </source>
</evidence>
<dbReference type="PANTHER" id="PTHR43024:SF1">
    <property type="entry name" value="UDP-N-ACETYLMURAMOYL-TRIPEPTIDE--D-ALANYL-D-ALANINE LIGASE"/>
    <property type="match status" value="1"/>
</dbReference>
<evidence type="ECO:0000259" key="12">
    <source>
        <dbReference type="Pfam" id="PF01225"/>
    </source>
</evidence>
<evidence type="ECO:0000256" key="3">
    <source>
        <dbReference type="ARBA" id="ARBA00022618"/>
    </source>
</evidence>
<dbReference type="Pfam" id="PF02875">
    <property type="entry name" value="Mur_ligase_C"/>
    <property type="match status" value="1"/>
</dbReference>
<feature type="domain" description="Mur ligase N-terminal catalytic" evidence="12">
    <location>
        <begin position="15"/>
        <end position="83"/>
    </location>
</feature>
<keyword evidence="2 10" id="KW-0436">Ligase</keyword>
<dbReference type="SUPFAM" id="SSF63418">
    <property type="entry name" value="MurE/MurF N-terminal domain"/>
    <property type="match status" value="1"/>
</dbReference>
<dbReference type="PANTHER" id="PTHR43024">
    <property type="entry name" value="UDP-N-ACETYLMURAMOYL-TRIPEPTIDE--D-ALANYL-D-ALANINE LIGASE"/>
    <property type="match status" value="1"/>
</dbReference>
<proteinExistence type="inferred from homology"/>
<evidence type="ECO:0000256" key="5">
    <source>
        <dbReference type="ARBA" id="ARBA00022840"/>
    </source>
</evidence>
<evidence type="ECO:0000256" key="9">
    <source>
        <dbReference type="ARBA" id="ARBA00023316"/>
    </source>
</evidence>
<organism evidence="15 16">
    <name type="scientific">Carboxylicivirga linearis</name>
    <dbReference type="NCBI Taxonomy" id="1628157"/>
    <lineage>
        <taxon>Bacteria</taxon>
        <taxon>Pseudomonadati</taxon>
        <taxon>Bacteroidota</taxon>
        <taxon>Bacteroidia</taxon>
        <taxon>Marinilabiliales</taxon>
        <taxon>Marinilabiliaceae</taxon>
        <taxon>Carboxylicivirga</taxon>
    </lineage>
</organism>
<dbReference type="EMBL" id="JAGUCO010000015">
    <property type="protein sequence ID" value="MBS2099771.1"/>
    <property type="molecule type" value="Genomic_DNA"/>
</dbReference>
<accession>A0ABS5JY23</accession>
<keyword evidence="8 10" id="KW-0131">Cell cycle</keyword>
<dbReference type="Pfam" id="PF08245">
    <property type="entry name" value="Mur_ligase_M"/>
    <property type="match status" value="1"/>
</dbReference>
<evidence type="ECO:0000256" key="7">
    <source>
        <dbReference type="ARBA" id="ARBA00022984"/>
    </source>
</evidence>
<comment type="similarity">
    <text evidence="10">Belongs to the MurCDEF family. MurF subfamily.</text>
</comment>
<dbReference type="Gene3D" id="3.40.1390.10">
    <property type="entry name" value="MurE/MurF, N-terminal domain"/>
    <property type="match status" value="1"/>
</dbReference>
<keyword evidence="9 10" id="KW-0961">Cell wall biogenesis/degradation</keyword>
<feature type="domain" description="Mur ligase C-terminal" evidence="13">
    <location>
        <begin position="304"/>
        <end position="418"/>
    </location>
</feature>
<keyword evidence="7 10" id="KW-0573">Peptidoglycan synthesis</keyword>
<keyword evidence="5 10" id="KW-0067">ATP-binding</keyword>
<dbReference type="Gene3D" id="3.90.190.20">
    <property type="entry name" value="Mur ligase, C-terminal domain"/>
    <property type="match status" value="1"/>
</dbReference>
<evidence type="ECO:0000256" key="11">
    <source>
        <dbReference type="RuleBase" id="RU004136"/>
    </source>
</evidence>
<dbReference type="InterPro" id="IPR051046">
    <property type="entry name" value="MurCDEF_CellWall_CoF430Synth"/>
</dbReference>
<evidence type="ECO:0000256" key="6">
    <source>
        <dbReference type="ARBA" id="ARBA00022960"/>
    </source>
</evidence>
<keyword evidence="4 10" id="KW-0547">Nucleotide-binding</keyword>
<keyword evidence="3 10" id="KW-0132">Cell division</keyword>
<evidence type="ECO:0000256" key="4">
    <source>
        <dbReference type="ARBA" id="ARBA00022741"/>
    </source>
</evidence>
<dbReference type="InterPro" id="IPR013221">
    <property type="entry name" value="Mur_ligase_cen"/>
</dbReference>
<evidence type="ECO:0000256" key="10">
    <source>
        <dbReference type="HAMAP-Rule" id="MF_02019"/>
    </source>
</evidence>
<dbReference type="SUPFAM" id="SSF53244">
    <property type="entry name" value="MurD-like peptide ligases, peptide-binding domain"/>
    <property type="match status" value="1"/>
</dbReference>
<dbReference type="InterPro" id="IPR004101">
    <property type="entry name" value="Mur_ligase_C"/>
</dbReference>
<protein>
    <recommendedName>
        <fullName evidence="10 11">UDP-N-acetylmuramoyl-tripeptide--D-alanyl-D-alanine ligase</fullName>
        <ecNumber evidence="10 11">6.3.2.10</ecNumber>
    </recommendedName>
    <alternativeName>
        <fullName evidence="10">D-alanyl-D-alanine-adding enzyme</fullName>
    </alternativeName>
</protein>
<dbReference type="InterPro" id="IPR036565">
    <property type="entry name" value="Mur-like_cat_sf"/>
</dbReference>
<comment type="pathway">
    <text evidence="10 11">Cell wall biogenesis; peptidoglycan biosynthesis.</text>
</comment>
<reference evidence="15 16" key="1">
    <citation type="journal article" date="2015" name="Int. J. Syst. Evol. Microbiol.">
        <title>Carboxylicivirga linearis sp. nov., isolated from a sea cucumber culture pond.</title>
        <authorList>
            <person name="Wang F.Q."/>
            <person name="Zhou Y.X."/>
            <person name="Lin X.Z."/>
            <person name="Chen G.J."/>
            <person name="Du Z.J."/>
        </authorList>
    </citation>
    <scope>NUCLEOTIDE SEQUENCE [LARGE SCALE GENOMIC DNA]</scope>
    <source>
        <strain evidence="15 16">FB218</strain>
    </source>
</reference>
<dbReference type="Pfam" id="PF01225">
    <property type="entry name" value="Mur_ligase"/>
    <property type="match status" value="1"/>
</dbReference>
<dbReference type="SUPFAM" id="SSF53623">
    <property type="entry name" value="MurD-like peptide ligases, catalytic domain"/>
    <property type="match status" value="1"/>
</dbReference>
<dbReference type="RefSeq" id="WP_212217015.1">
    <property type="nucleotide sequence ID" value="NZ_JAGUCO010000015.1"/>
</dbReference>
<keyword evidence="1 10" id="KW-0963">Cytoplasm</keyword>
<evidence type="ECO:0000313" key="15">
    <source>
        <dbReference type="EMBL" id="MBS2099771.1"/>
    </source>
</evidence>
<evidence type="ECO:0000256" key="8">
    <source>
        <dbReference type="ARBA" id="ARBA00023306"/>
    </source>
</evidence>
<name>A0ABS5JY23_9BACT</name>
<gene>
    <name evidence="10" type="primary">murF</name>
    <name evidence="15" type="ORF">KEM10_15890</name>
</gene>
<dbReference type="InterPro" id="IPR036615">
    <property type="entry name" value="Mur_ligase_C_dom_sf"/>
</dbReference>
<dbReference type="EC" id="6.3.2.10" evidence="10 11"/>
<dbReference type="Proteomes" id="UP000708576">
    <property type="component" value="Unassembled WGS sequence"/>
</dbReference>
<dbReference type="GO" id="GO:0016874">
    <property type="term" value="F:ligase activity"/>
    <property type="evidence" value="ECO:0007669"/>
    <property type="project" value="UniProtKB-KW"/>
</dbReference>
<comment type="function">
    <text evidence="10 11">Involved in cell wall formation. Catalyzes the final step in the synthesis of UDP-N-acetylmuramoyl-pentapeptide, the precursor of murein.</text>
</comment>
<dbReference type="HAMAP" id="MF_02019">
    <property type="entry name" value="MurF"/>
    <property type="match status" value="1"/>
</dbReference>
<comment type="catalytic activity">
    <reaction evidence="10 11">
        <text>D-alanyl-D-alanine + UDP-N-acetyl-alpha-D-muramoyl-L-alanyl-gamma-D-glutamyl-meso-2,6-diaminopimelate + ATP = UDP-N-acetyl-alpha-D-muramoyl-L-alanyl-gamma-D-glutamyl-meso-2,6-diaminopimeloyl-D-alanyl-D-alanine + ADP + phosphate + H(+)</text>
        <dbReference type="Rhea" id="RHEA:28374"/>
        <dbReference type="ChEBI" id="CHEBI:15378"/>
        <dbReference type="ChEBI" id="CHEBI:30616"/>
        <dbReference type="ChEBI" id="CHEBI:43474"/>
        <dbReference type="ChEBI" id="CHEBI:57822"/>
        <dbReference type="ChEBI" id="CHEBI:61386"/>
        <dbReference type="ChEBI" id="CHEBI:83905"/>
        <dbReference type="ChEBI" id="CHEBI:456216"/>
        <dbReference type="EC" id="6.3.2.10"/>
    </reaction>
</comment>
<dbReference type="InterPro" id="IPR005863">
    <property type="entry name" value="UDP-N-AcMur_synth"/>
</dbReference>
<dbReference type="InterPro" id="IPR000713">
    <property type="entry name" value="Mur_ligase_N"/>
</dbReference>
<dbReference type="Gene3D" id="3.40.1190.10">
    <property type="entry name" value="Mur-like, catalytic domain"/>
    <property type="match status" value="1"/>
</dbReference>
<dbReference type="InterPro" id="IPR035911">
    <property type="entry name" value="MurE/MurF_N"/>
</dbReference>
<comment type="subcellular location">
    <subcellularLocation>
        <location evidence="10 11">Cytoplasm</location>
    </subcellularLocation>
</comment>
<comment type="caution">
    <text evidence="15">The sequence shown here is derived from an EMBL/GenBank/DDBJ whole genome shotgun (WGS) entry which is preliminary data.</text>
</comment>
<evidence type="ECO:0000313" key="16">
    <source>
        <dbReference type="Proteomes" id="UP000708576"/>
    </source>
</evidence>
<evidence type="ECO:0000259" key="14">
    <source>
        <dbReference type="Pfam" id="PF08245"/>
    </source>
</evidence>
<keyword evidence="16" id="KW-1185">Reference proteome</keyword>
<sequence length="429" mass="48020">MAEINDIYKAFCDSTGISTDSRNCPDEAMFVALKGENFDGNKYVEEVLLKGAKYAITNNPNLAHLKNVFIVEDTLKTLQELAQFHRRQLSFPIISITGTNGKTTTKELINAVLSEKFKTKATKGNFNNHIGVPLTLLSFTKEMAMGIVEMGANHIGEIGLLCAIAEPDYCIITNVGKAHLEGFGSFEGVKKAKGEMYDYAAKNDKLIFINHENSHLQEMATQNKLRFEFGRKTDIEVQLTNAAPFVKINWTDKQLNKEYNTSTNLIGAYNLENINAAIAIGRYFNISPEAINHAISSYQPTNNRSQFINSKNNRIIMDAYNANPSSMAVALDNFNQIQENKKWIILGGMKELGNDSLSEHKKLIKTIDDCEFSKVLLIGDEFSGINGSYNHFSNNNDCINFIKQNPPKEAYILIKGSRSNKLEELLPFL</sequence>
<feature type="domain" description="Mur ligase central" evidence="14">
    <location>
        <begin position="96"/>
        <end position="280"/>
    </location>
</feature>
<keyword evidence="6 10" id="KW-0133">Cell shape</keyword>
<feature type="binding site" evidence="10">
    <location>
        <begin position="98"/>
        <end position="104"/>
    </location>
    <ligand>
        <name>ATP</name>
        <dbReference type="ChEBI" id="CHEBI:30616"/>
    </ligand>
</feature>
<dbReference type="NCBIfam" id="TIGR01143">
    <property type="entry name" value="murF"/>
    <property type="match status" value="1"/>
</dbReference>
<evidence type="ECO:0000256" key="1">
    <source>
        <dbReference type="ARBA" id="ARBA00022490"/>
    </source>
</evidence>